<evidence type="ECO:0000256" key="2">
    <source>
        <dbReference type="ARBA" id="ARBA00023125"/>
    </source>
</evidence>
<evidence type="ECO:0000259" key="4">
    <source>
        <dbReference type="PROSITE" id="PS50932"/>
    </source>
</evidence>
<keyword evidence="1" id="KW-0805">Transcription regulation</keyword>
<name>A0AAQ3LC32_9BACT</name>
<dbReference type="InterPro" id="IPR046335">
    <property type="entry name" value="LacI/GalR-like_sensor"/>
</dbReference>
<dbReference type="GO" id="GO:0000976">
    <property type="term" value="F:transcription cis-regulatory region binding"/>
    <property type="evidence" value="ECO:0007669"/>
    <property type="project" value="TreeGrafter"/>
</dbReference>
<dbReference type="PROSITE" id="PS50932">
    <property type="entry name" value="HTH_LACI_2"/>
    <property type="match status" value="1"/>
</dbReference>
<dbReference type="PANTHER" id="PTHR30146">
    <property type="entry name" value="LACI-RELATED TRANSCRIPTIONAL REPRESSOR"/>
    <property type="match status" value="1"/>
</dbReference>
<dbReference type="AlphaFoldDB" id="A0AAQ3LC32"/>
<dbReference type="InterPro" id="IPR028082">
    <property type="entry name" value="Peripla_BP_I"/>
</dbReference>
<dbReference type="PANTHER" id="PTHR30146:SF109">
    <property type="entry name" value="HTH-TYPE TRANSCRIPTIONAL REGULATOR GALS"/>
    <property type="match status" value="1"/>
</dbReference>
<dbReference type="InterPro" id="IPR010982">
    <property type="entry name" value="Lambda_DNA-bd_dom_sf"/>
</dbReference>
<evidence type="ECO:0000313" key="6">
    <source>
        <dbReference type="Proteomes" id="UP001304300"/>
    </source>
</evidence>
<dbReference type="RefSeq" id="WP_317835898.1">
    <property type="nucleotide sequence ID" value="NZ_CP136920.1"/>
</dbReference>
<dbReference type="CDD" id="cd06267">
    <property type="entry name" value="PBP1_LacI_sugar_binding-like"/>
    <property type="match status" value="1"/>
</dbReference>
<dbReference type="Pfam" id="PF00356">
    <property type="entry name" value="LacI"/>
    <property type="match status" value="1"/>
</dbReference>
<keyword evidence="3" id="KW-0804">Transcription</keyword>
<evidence type="ECO:0000256" key="3">
    <source>
        <dbReference type="ARBA" id="ARBA00023163"/>
    </source>
</evidence>
<dbReference type="CDD" id="cd01392">
    <property type="entry name" value="HTH_LacI"/>
    <property type="match status" value="1"/>
</dbReference>
<feature type="domain" description="HTH lacI-type" evidence="4">
    <location>
        <begin position="1"/>
        <end position="54"/>
    </location>
</feature>
<dbReference type="Pfam" id="PF13377">
    <property type="entry name" value="Peripla_BP_3"/>
    <property type="match status" value="1"/>
</dbReference>
<evidence type="ECO:0000313" key="5">
    <source>
        <dbReference type="EMBL" id="WOO43349.1"/>
    </source>
</evidence>
<proteinExistence type="predicted"/>
<keyword evidence="6" id="KW-1185">Reference proteome</keyword>
<dbReference type="SUPFAM" id="SSF53822">
    <property type="entry name" value="Periplasmic binding protein-like I"/>
    <property type="match status" value="1"/>
</dbReference>
<sequence length="335" mass="37341">MEDIARECGVSKMTISRVLNGKKNGVSDSKRDEILAVADRMKYRTNRLAKSFFSNRSGFIGLALPFEGLLGSYYFARLVSGIQDALKDSEWELALFDTLSESFDDGQKLASLYLEKRVDGLIAIAPHYDDKFVESITEEEIPILVAGEPALDDAVLTVNLDDEAGIEILFDHLRKKGHKDIGFISGPDNVLSAQTREAAYRMLMSRHRLLVKNEWIIKAAYSREEARNKSLKFLTRKELPTAMIAANDSMALGFLDAAIIRGIKVPDAISIVGFDDLQESASSYPKLTTVHQPIRRLGCEATRTLINWINNGQRPEPLPGIPAKLVIRQSVRDLS</sequence>
<dbReference type="Gene3D" id="3.40.50.2300">
    <property type="match status" value="2"/>
</dbReference>
<protein>
    <submittedName>
        <fullName evidence="5">LacI family DNA-binding transcriptional regulator</fullName>
    </submittedName>
</protein>
<dbReference type="EMBL" id="CP136920">
    <property type="protein sequence ID" value="WOO43349.1"/>
    <property type="molecule type" value="Genomic_DNA"/>
</dbReference>
<keyword evidence="2 5" id="KW-0238">DNA-binding</keyword>
<reference evidence="5 6" key="1">
    <citation type="submission" date="2023-10" db="EMBL/GenBank/DDBJ databases">
        <title>Rubellicoccus peritrichatus gen. nov., sp. nov., isolated from an algae of coral reef tank.</title>
        <authorList>
            <person name="Luo J."/>
        </authorList>
    </citation>
    <scope>NUCLEOTIDE SEQUENCE [LARGE SCALE GENOMIC DNA]</scope>
    <source>
        <strain evidence="5 6">CR14</strain>
    </source>
</reference>
<evidence type="ECO:0000256" key="1">
    <source>
        <dbReference type="ARBA" id="ARBA00023015"/>
    </source>
</evidence>
<accession>A0AAQ3LC32</accession>
<dbReference type="KEGG" id="puo:RZN69_09635"/>
<dbReference type="InterPro" id="IPR000843">
    <property type="entry name" value="HTH_LacI"/>
</dbReference>
<gene>
    <name evidence="5" type="ORF">RZN69_09635</name>
</gene>
<dbReference type="SUPFAM" id="SSF47413">
    <property type="entry name" value="lambda repressor-like DNA-binding domains"/>
    <property type="match status" value="1"/>
</dbReference>
<organism evidence="5 6">
    <name type="scientific">Rubellicoccus peritrichatus</name>
    <dbReference type="NCBI Taxonomy" id="3080537"/>
    <lineage>
        <taxon>Bacteria</taxon>
        <taxon>Pseudomonadati</taxon>
        <taxon>Verrucomicrobiota</taxon>
        <taxon>Opitutia</taxon>
        <taxon>Puniceicoccales</taxon>
        <taxon>Cerasicoccaceae</taxon>
        <taxon>Rubellicoccus</taxon>
    </lineage>
</organism>
<dbReference type="GO" id="GO:0003700">
    <property type="term" value="F:DNA-binding transcription factor activity"/>
    <property type="evidence" value="ECO:0007669"/>
    <property type="project" value="TreeGrafter"/>
</dbReference>
<dbReference type="Proteomes" id="UP001304300">
    <property type="component" value="Chromosome"/>
</dbReference>
<dbReference type="Gene3D" id="1.10.260.40">
    <property type="entry name" value="lambda repressor-like DNA-binding domains"/>
    <property type="match status" value="1"/>
</dbReference>
<dbReference type="SMART" id="SM00354">
    <property type="entry name" value="HTH_LACI"/>
    <property type="match status" value="1"/>
</dbReference>